<dbReference type="EMBL" id="KN833012">
    <property type="protein sequence ID" value="KIM79073.1"/>
    <property type="molecule type" value="Genomic_DNA"/>
</dbReference>
<dbReference type="Gene3D" id="3.40.50.1820">
    <property type="entry name" value="alpha/beta hydrolase"/>
    <property type="match status" value="1"/>
</dbReference>
<dbReference type="PANTHER" id="PTHR43194:SF2">
    <property type="entry name" value="PEROXISOMAL MEMBRANE PROTEIN LPX1"/>
    <property type="match status" value="1"/>
</dbReference>
<keyword evidence="3" id="KW-1185">Reference proteome</keyword>
<gene>
    <name evidence="2" type="ORF">PILCRDRAFT_575697</name>
</gene>
<dbReference type="Proteomes" id="UP000054166">
    <property type="component" value="Unassembled WGS sequence"/>
</dbReference>
<proteinExistence type="predicted"/>
<dbReference type="Pfam" id="PF00561">
    <property type="entry name" value="Abhydrolase_1"/>
    <property type="match status" value="1"/>
</dbReference>
<dbReference type="InParanoid" id="A0A0C3AYJ5"/>
<dbReference type="PANTHER" id="PTHR43194">
    <property type="entry name" value="HYDROLASE ALPHA/BETA FOLD FAMILY"/>
    <property type="match status" value="1"/>
</dbReference>
<feature type="domain" description="AB hydrolase-1" evidence="1">
    <location>
        <begin position="9"/>
        <end position="122"/>
    </location>
</feature>
<evidence type="ECO:0000259" key="1">
    <source>
        <dbReference type="Pfam" id="PF00561"/>
    </source>
</evidence>
<reference evidence="2 3" key="1">
    <citation type="submission" date="2014-04" db="EMBL/GenBank/DDBJ databases">
        <authorList>
            <consortium name="DOE Joint Genome Institute"/>
            <person name="Kuo A."/>
            <person name="Tarkka M."/>
            <person name="Buscot F."/>
            <person name="Kohler A."/>
            <person name="Nagy L.G."/>
            <person name="Floudas D."/>
            <person name="Copeland A."/>
            <person name="Barry K.W."/>
            <person name="Cichocki N."/>
            <person name="Veneault-Fourrey C."/>
            <person name="LaButti K."/>
            <person name="Lindquist E.A."/>
            <person name="Lipzen A."/>
            <person name="Lundell T."/>
            <person name="Morin E."/>
            <person name="Murat C."/>
            <person name="Sun H."/>
            <person name="Tunlid A."/>
            <person name="Henrissat B."/>
            <person name="Grigoriev I.V."/>
            <person name="Hibbett D.S."/>
            <person name="Martin F."/>
            <person name="Nordberg H.P."/>
            <person name="Cantor M.N."/>
            <person name="Hua S.X."/>
        </authorList>
    </citation>
    <scope>NUCLEOTIDE SEQUENCE [LARGE SCALE GENOMIC DNA]</scope>
    <source>
        <strain evidence="2 3">F 1598</strain>
    </source>
</reference>
<dbReference type="InterPro" id="IPR000073">
    <property type="entry name" value="AB_hydrolase_1"/>
</dbReference>
<dbReference type="InterPro" id="IPR050228">
    <property type="entry name" value="Carboxylesterase_BioH"/>
</dbReference>
<reference evidence="3" key="2">
    <citation type="submission" date="2015-01" db="EMBL/GenBank/DDBJ databases">
        <title>Evolutionary Origins and Diversification of the Mycorrhizal Mutualists.</title>
        <authorList>
            <consortium name="DOE Joint Genome Institute"/>
            <consortium name="Mycorrhizal Genomics Consortium"/>
            <person name="Kohler A."/>
            <person name="Kuo A."/>
            <person name="Nagy L.G."/>
            <person name="Floudas D."/>
            <person name="Copeland A."/>
            <person name="Barry K.W."/>
            <person name="Cichocki N."/>
            <person name="Veneault-Fourrey C."/>
            <person name="LaButti K."/>
            <person name="Lindquist E.A."/>
            <person name="Lipzen A."/>
            <person name="Lundell T."/>
            <person name="Morin E."/>
            <person name="Murat C."/>
            <person name="Riley R."/>
            <person name="Ohm R."/>
            <person name="Sun H."/>
            <person name="Tunlid A."/>
            <person name="Henrissat B."/>
            <person name="Grigoriev I.V."/>
            <person name="Hibbett D.S."/>
            <person name="Martin F."/>
        </authorList>
    </citation>
    <scope>NUCLEOTIDE SEQUENCE [LARGE SCALE GENOMIC DNA]</scope>
    <source>
        <strain evidence="3">F 1598</strain>
    </source>
</reference>
<dbReference type="STRING" id="765440.A0A0C3AYJ5"/>
<protein>
    <recommendedName>
        <fullName evidence="1">AB hydrolase-1 domain-containing protein</fullName>
    </recommendedName>
</protein>
<dbReference type="PRINTS" id="PR00111">
    <property type="entry name" value="ABHYDROLASE"/>
</dbReference>
<evidence type="ECO:0000313" key="2">
    <source>
        <dbReference type="EMBL" id="KIM79073.1"/>
    </source>
</evidence>
<dbReference type="OrthoDB" id="9998495at2759"/>
<name>A0A0C3AYJ5_PILCF</name>
<sequence length="178" mass="19740">MIPSLDRRPWLIFANSLLTNTSLWSSITPVFISRGYNIILFDQRGHGQSSIPPSECTMPELGRDIAHASDYFKIQTVESVIGVSQGAASALSFSIQYPGRSRMIIACNTQAKAPESNKQAWDDGMERLAIVTAQRWFPAGAVYHSVNPDFNADTNHDNPILKMIATADGELGERRRRC</sequence>
<accession>A0A0C3AYJ5</accession>
<dbReference type="SUPFAM" id="SSF53474">
    <property type="entry name" value="alpha/beta-Hydrolases"/>
    <property type="match status" value="1"/>
</dbReference>
<evidence type="ECO:0000313" key="3">
    <source>
        <dbReference type="Proteomes" id="UP000054166"/>
    </source>
</evidence>
<dbReference type="HOGENOM" id="CLU_101635_0_0_1"/>
<organism evidence="2 3">
    <name type="scientific">Piloderma croceum (strain F 1598)</name>
    <dbReference type="NCBI Taxonomy" id="765440"/>
    <lineage>
        <taxon>Eukaryota</taxon>
        <taxon>Fungi</taxon>
        <taxon>Dikarya</taxon>
        <taxon>Basidiomycota</taxon>
        <taxon>Agaricomycotina</taxon>
        <taxon>Agaricomycetes</taxon>
        <taxon>Agaricomycetidae</taxon>
        <taxon>Atheliales</taxon>
        <taxon>Atheliaceae</taxon>
        <taxon>Piloderma</taxon>
    </lineage>
</organism>
<dbReference type="InterPro" id="IPR029058">
    <property type="entry name" value="AB_hydrolase_fold"/>
</dbReference>
<dbReference type="AlphaFoldDB" id="A0A0C3AYJ5"/>